<protein>
    <submittedName>
        <fullName evidence="1">Uncharacterized protein</fullName>
    </submittedName>
</protein>
<accession>A0A9W9CBN3</accession>
<name>A0A9W9CBN3_9PLEO</name>
<proteinExistence type="predicted"/>
<sequence length="236" mass="27075">MVYERLTICRVKIGINLKENACDGRPEIIIYSETAPTAILAICRQVHQEASPYLEELKAEIMEYKPHVDVHWEYPEFLNSLRDIVHPSGPTIPNNIVRQRVNEYFPFIDSASRRAVVQLIERISNFRTVTVGRPVPFSMRVVHITGNAFKVHSVSRSTHIAFYRLILDLEWNQKRERKLYLGLDAPGVAKHARTPHSITFLREGAMDTMDIDDVLDETTELRDMFELRTGNGSGAD</sequence>
<organism evidence="1 2">
    <name type="scientific">Didymosphaeria variabile</name>
    <dbReference type="NCBI Taxonomy" id="1932322"/>
    <lineage>
        <taxon>Eukaryota</taxon>
        <taxon>Fungi</taxon>
        <taxon>Dikarya</taxon>
        <taxon>Ascomycota</taxon>
        <taxon>Pezizomycotina</taxon>
        <taxon>Dothideomycetes</taxon>
        <taxon>Pleosporomycetidae</taxon>
        <taxon>Pleosporales</taxon>
        <taxon>Massarineae</taxon>
        <taxon>Didymosphaeriaceae</taxon>
        <taxon>Didymosphaeria</taxon>
    </lineage>
</organism>
<gene>
    <name evidence="1" type="ORF">N0V89_005348</name>
</gene>
<keyword evidence="2" id="KW-1185">Reference proteome</keyword>
<reference evidence="1" key="1">
    <citation type="submission" date="2022-10" db="EMBL/GenBank/DDBJ databases">
        <title>Tapping the CABI collections for fungal endophytes: first genome assemblies for Collariella, Neodidymelliopsis, Ascochyta clinopodiicola, Didymella pomorum, Didymosphaeria variabile, Neocosmospora piperis and Neocucurbitaria cava.</title>
        <authorList>
            <person name="Hill R."/>
        </authorList>
    </citation>
    <scope>NUCLEOTIDE SEQUENCE</scope>
    <source>
        <strain evidence="1">IMI 356815</strain>
    </source>
</reference>
<dbReference type="GeneID" id="80908878"/>
<dbReference type="AlphaFoldDB" id="A0A9W9CBN3"/>
<dbReference type="EMBL" id="JAPEUX010000004">
    <property type="protein sequence ID" value="KAJ4353618.1"/>
    <property type="molecule type" value="Genomic_DNA"/>
</dbReference>
<dbReference type="RefSeq" id="XP_056071392.1">
    <property type="nucleotide sequence ID" value="XM_056214125.1"/>
</dbReference>
<dbReference type="OrthoDB" id="5314997at2759"/>
<evidence type="ECO:0000313" key="2">
    <source>
        <dbReference type="Proteomes" id="UP001140513"/>
    </source>
</evidence>
<comment type="caution">
    <text evidence="1">The sequence shown here is derived from an EMBL/GenBank/DDBJ whole genome shotgun (WGS) entry which is preliminary data.</text>
</comment>
<evidence type="ECO:0000313" key="1">
    <source>
        <dbReference type="EMBL" id="KAJ4353618.1"/>
    </source>
</evidence>
<dbReference type="Proteomes" id="UP001140513">
    <property type="component" value="Unassembled WGS sequence"/>
</dbReference>